<dbReference type="AlphaFoldDB" id="A0A0B6Y0F7"/>
<evidence type="ECO:0000313" key="2">
    <source>
        <dbReference type="EMBL" id="CEK49281.1"/>
    </source>
</evidence>
<keyword evidence="1" id="KW-0732">Signal</keyword>
<accession>A0A0B6Y0F7</accession>
<feature type="non-terminal residue" evidence="2">
    <location>
        <position position="1"/>
    </location>
</feature>
<protein>
    <submittedName>
        <fullName evidence="2">Uncharacterized protein</fullName>
    </submittedName>
</protein>
<sequence length="61" mass="7323">WRWIGYVWFVSVGALARTALRCTINERRSGLPKETWRRIVARQLKDFGLTWETINKKATEW</sequence>
<reference evidence="2" key="1">
    <citation type="submission" date="2014-12" db="EMBL/GenBank/DDBJ databases">
        <title>Insight into the proteome of Arion vulgaris.</title>
        <authorList>
            <person name="Aradska J."/>
            <person name="Bulat T."/>
            <person name="Smidak R."/>
            <person name="Sarate P."/>
            <person name="Gangsoo J."/>
            <person name="Sialana F."/>
            <person name="Bilban M."/>
            <person name="Lubec G."/>
        </authorList>
    </citation>
    <scope>NUCLEOTIDE SEQUENCE</scope>
    <source>
        <tissue evidence="2">Skin</tissue>
    </source>
</reference>
<feature type="chain" id="PRO_5002110429" evidence="1">
    <location>
        <begin position="17"/>
        <end position="61"/>
    </location>
</feature>
<organism evidence="2">
    <name type="scientific">Arion vulgaris</name>
    <dbReference type="NCBI Taxonomy" id="1028688"/>
    <lineage>
        <taxon>Eukaryota</taxon>
        <taxon>Metazoa</taxon>
        <taxon>Spiralia</taxon>
        <taxon>Lophotrochozoa</taxon>
        <taxon>Mollusca</taxon>
        <taxon>Gastropoda</taxon>
        <taxon>Heterobranchia</taxon>
        <taxon>Euthyneura</taxon>
        <taxon>Panpulmonata</taxon>
        <taxon>Eupulmonata</taxon>
        <taxon>Stylommatophora</taxon>
        <taxon>Helicina</taxon>
        <taxon>Arionoidea</taxon>
        <taxon>Arionidae</taxon>
        <taxon>Arion</taxon>
    </lineage>
</organism>
<proteinExistence type="predicted"/>
<gene>
    <name evidence="2" type="primary">ORF7130</name>
</gene>
<name>A0A0B6Y0F7_9EUPU</name>
<feature type="signal peptide" evidence="1">
    <location>
        <begin position="1"/>
        <end position="16"/>
    </location>
</feature>
<dbReference type="EMBL" id="HACG01002416">
    <property type="protein sequence ID" value="CEK49281.1"/>
    <property type="molecule type" value="Transcribed_RNA"/>
</dbReference>
<evidence type="ECO:0000256" key="1">
    <source>
        <dbReference type="SAM" id="SignalP"/>
    </source>
</evidence>